<reference evidence="1" key="1">
    <citation type="submission" date="2023-06" db="EMBL/GenBank/DDBJ databases">
        <title>SYSU T00b26.</title>
        <authorList>
            <person name="Gao L."/>
            <person name="Fang B.-Z."/>
            <person name="Li W.-J."/>
        </authorList>
    </citation>
    <scope>NUCLEOTIDE SEQUENCE</scope>
    <source>
        <strain evidence="1">SYSU T00b26</strain>
    </source>
</reference>
<dbReference type="EMBL" id="JAUHPV010000002">
    <property type="protein sequence ID" value="MDN4472149.1"/>
    <property type="molecule type" value="Genomic_DNA"/>
</dbReference>
<keyword evidence="2" id="KW-1185">Reference proteome</keyword>
<protein>
    <submittedName>
        <fullName evidence="1">Uncharacterized protein</fullName>
    </submittedName>
</protein>
<name>A0ABT8FZK6_9MICO</name>
<dbReference type="Proteomes" id="UP001172738">
    <property type="component" value="Unassembled WGS sequence"/>
</dbReference>
<accession>A0ABT8FZK6</accession>
<evidence type="ECO:0000313" key="1">
    <source>
        <dbReference type="EMBL" id="MDN4472149.1"/>
    </source>
</evidence>
<sequence length="123" mass="12876">MFGIAVGDAAASRVVRRRIARLQSEGILVGALRGVDADLGRFGREWLSSEWHVSPGRVHVGSTTVVVESIDDAVRTGAAGDFMLPAGLDAVVLTVRGPGPVVEVAMPADSEAWFRAAVAKPVN</sequence>
<proteinExistence type="predicted"/>
<gene>
    <name evidence="1" type="ORF">QQX04_03970</name>
</gene>
<comment type="caution">
    <text evidence="1">The sequence shown here is derived from an EMBL/GenBank/DDBJ whole genome shotgun (WGS) entry which is preliminary data.</text>
</comment>
<dbReference type="RefSeq" id="WP_301126483.1">
    <property type="nucleotide sequence ID" value="NZ_JAUHPV010000002.1"/>
</dbReference>
<organism evidence="1 2">
    <name type="scientific">Demequina zhanjiangensis</name>
    <dbReference type="NCBI Taxonomy" id="3051659"/>
    <lineage>
        <taxon>Bacteria</taxon>
        <taxon>Bacillati</taxon>
        <taxon>Actinomycetota</taxon>
        <taxon>Actinomycetes</taxon>
        <taxon>Micrococcales</taxon>
        <taxon>Demequinaceae</taxon>
        <taxon>Demequina</taxon>
    </lineage>
</organism>
<evidence type="ECO:0000313" key="2">
    <source>
        <dbReference type="Proteomes" id="UP001172738"/>
    </source>
</evidence>